<evidence type="ECO:0000256" key="8">
    <source>
        <dbReference type="ARBA" id="ARBA00042242"/>
    </source>
</evidence>
<dbReference type="Pfam" id="PF01071">
    <property type="entry name" value="GARS_A"/>
    <property type="match status" value="1"/>
</dbReference>
<dbReference type="GO" id="GO:0004637">
    <property type="term" value="F:phosphoribosylamine-glycine ligase activity"/>
    <property type="evidence" value="ECO:0007669"/>
    <property type="project" value="UniProtKB-EC"/>
</dbReference>
<organism evidence="11">
    <name type="scientific">mine drainage metagenome</name>
    <dbReference type="NCBI Taxonomy" id="410659"/>
    <lineage>
        <taxon>unclassified sequences</taxon>
        <taxon>metagenomes</taxon>
        <taxon>ecological metagenomes</taxon>
    </lineage>
</organism>
<dbReference type="SUPFAM" id="SSF51246">
    <property type="entry name" value="Rudiment single hybrid motif"/>
    <property type="match status" value="1"/>
</dbReference>
<reference evidence="11" key="1">
    <citation type="submission" date="2009-10" db="EMBL/GenBank/DDBJ databases">
        <title>Diversity of trophic interactions inside an arsenic-rich microbial ecosystem.</title>
        <authorList>
            <person name="Bertin P.N."/>
            <person name="Heinrich-Salmeron A."/>
            <person name="Pelletier E."/>
            <person name="Goulhen-Chollet F."/>
            <person name="Arsene-Ploetze F."/>
            <person name="Gallien S."/>
            <person name="Calteau A."/>
            <person name="Vallenet D."/>
            <person name="Casiot C."/>
            <person name="Chane-Woon-Ming B."/>
            <person name="Giloteaux L."/>
            <person name="Barakat M."/>
            <person name="Bonnefoy V."/>
            <person name="Bruneel O."/>
            <person name="Chandler M."/>
            <person name="Cleiss J."/>
            <person name="Duran R."/>
            <person name="Elbaz-Poulichet F."/>
            <person name="Fonknechten N."/>
            <person name="Lauga B."/>
            <person name="Mornico D."/>
            <person name="Ortet P."/>
            <person name="Schaeffer C."/>
            <person name="Siguier P."/>
            <person name="Alexander Thil Smith A."/>
            <person name="Van Dorsselaer A."/>
            <person name="Weissenbach J."/>
            <person name="Medigue C."/>
            <person name="Le Paslier D."/>
        </authorList>
    </citation>
    <scope>NUCLEOTIDE SEQUENCE</scope>
</reference>
<dbReference type="InterPro" id="IPR020561">
    <property type="entry name" value="PRibGlycinamid_synth_ATP-grasp"/>
</dbReference>
<dbReference type="EC" id="6.3.4.13" evidence="2"/>
<evidence type="ECO:0000256" key="9">
    <source>
        <dbReference type="ARBA" id="ARBA00042864"/>
    </source>
</evidence>
<evidence type="ECO:0000256" key="2">
    <source>
        <dbReference type="ARBA" id="ARBA00013255"/>
    </source>
</evidence>
<proteinExistence type="inferred from homology"/>
<dbReference type="GO" id="GO:0006189">
    <property type="term" value="P:'de novo' IMP biosynthetic process"/>
    <property type="evidence" value="ECO:0007669"/>
    <property type="project" value="UniProtKB-UniPathway"/>
</dbReference>
<evidence type="ECO:0000256" key="3">
    <source>
        <dbReference type="ARBA" id="ARBA00022598"/>
    </source>
</evidence>
<evidence type="ECO:0000256" key="6">
    <source>
        <dbReference type="ARBA" id="ARBA00022840"/>
    </source>
</evidence>
<dbReference type="InterPro" id="IPR020562">
    <property type="entry name" value="PRibGlycinamide_synth_N"/>
</dbReference>
<dbReference type="GO" id="GO:0005524">
    <property type="term" value="F:ATP binding"/>
    <property type="evidence" value="ECO:0007669"/>
    <property type="project" value="UniProtKB-KW"/>
</dbReference>
<dbReference type="GO" id="GO:0009113">
    <property type="term" value="P:purine nucleobase biosynthetic process"/>
    <property type="evidence" value="ECO:0007669"/>
    <property type="project" value="InterPro"/>
</dbReference>
<dbReference type="InterPro" id="IPR013815">
    <property type="entry name" value="ATP_grasp_subdomain_1"/>
</dbReference>
<dbReference type="Gene3D" id="3.40.50.20">
    <property type="match status" value="1"/>
</dbReference>
<dbReference type="Pfam" id="PF02844">
    <property type="entry name" value="GARS_N"/>
    <property type="match status" value="1"/>
</dbReference>
<name>E6QK56_9ZZZZ</name>
<dbReference type="SUPFAM" id="SSF52440">
    <property type="entry name" value="PreATP-grasp domain"/>
    <property type="match status" value="1"/>
</dbReference>
<dbReference type="InterPro" id="IPR000115">
    <property type="entry name" value="PRibGlycinamide_synth"/>
</dbReference>
<dbReference type="Gene3D" id="3.30.470.20">
    <property type="entry name" value="ATP-grasp fold, B domain"/>
    <property type="match status" value="1"/>
</dbReference>
<dbReference type="GO" id="GO:0046872">
    <property type="term" value="F:metal ion binding"/>
    <property type="evidence" value="ECO:0007669"/>
    <property type="project" value="InterPro"/>
</dbReference>
<keyword evidence="4" id="KW-0547">Nucleotide-binding</keyword>
<dbReference type="PANTHER" id="PTHR43472:SF1">
    <property type="entry name" value="PHOSPHORIBOSYLAMINE--GLYCINE LIGASE, CHLOROPLASTIC"/>
    <property type="match status" value="1"/>
</dbReference>
<dbReference type="Gene3D" id="3.90.600.10">
    <property type="entry name" value="Phosphoribosylglycinamide synthetase, C-terminal domain"/>
    <property type="match status" value="1"/>
</dbReference>
<dbReference type="EMBL" id="CABQ01000112">
    <property type="protein sequence ID" value="CBI07623.1"/>
    <property type="molecule type" value="Genomic_DNA"/>
</dbReference>
<dbReference type="NCBIfam" id="TIGR00877">
    <property type="entry name" value="purD"/>
    <property type="match status" value="1"/>
</dbReference>
<dbReference type="AlphaFoldDB" id="E6QK56"/>
<gene>
    <name evidence="11" type="primary">purD</name>
    <name evidence="11" type="ORF">CARN6_0980</name>
</gene>
<evidence type="ECO:0000256" key="1">
    <source>
        <dbReference type="ARBA" id="ARBA00005174"/>
    </source>
</evidence>
<dbReference type="InterPro" id="IPR037123">
    <property type="entry name" value="PRibGlycinamide_synth_C_sf"/>
</dbReference>
<evidence type="ECO:0000256" key="5">
    <source>
        <dbReference type="ARBA" id="ARBA00022755"/>
    </source>
</evidence>
<dbReference type="HAMAP" id="MF_00138">
    <property type="entry name" value="GARS"/>
    <property type="match status" value="1"/>
</dbReference>
<dbReference type="PANTHER" id="PTHR43472">
    <property type="entry name" value="PHOSPHORIBOSYLAMINE--GLYCINE LIGASE"/>
    <property type="match status" value="1"/>
</dbReference>
<dbReference type="SMART" id="SM01209">
    <property type="entry name" value="GARS_A"/>
    <property type="match status" value="1"/>
</dbReference>
<dbReference type="InterPro" id="IPR020560">
    <property type="entry name" value="PRibGlycinamide_synth_C-dom"/>
</dbReference>
<dbReference type="UniPathway" id="UPA00074">
    <property type="reaction ID" value="UER00125"/>
</dbReference>
<keyword evidence="3 11" id="KW-0436">Ligase</keyword>
<dbReference type="InterPro" id="IPR011054">
    <property type="entry name" value="Rudment_hybrid_motif"/>
</dbReference>
<dbReference type="PROSITE" id="PS50975">
    <property type="entry name" value="ATP_GRASP"/>
    <property type="match status" value="1"/>
</dbReference>
<sequence length="429" mass="45155">MKVLIYGSGGREHALAWSIRKSPRVSEVVCAPGNGGIASIARLLPVSLSDLDAMVEIALSEAPGLIVVGPELPLALGLVDALQAHGLRVFGPTQAAAMLETSKSFAKRFLQRHQIPTANYAVCDNATEVERALELFHAPIVVKADGLAAGKGVVICQSRRAALEAAQGLFSGQLLGTGDGGERQLVIEEFLTGDEVSFLCLCDGTHATALVPAQDHKRIGEGDTGPNTGGMGVYSTDQILDPAMQEWVLRHIALPTLRGMAGEGTPFVGVLYIGLMMTPRGPQVLEFNARFGDPETQAILTRLDSDLVTALEAAIDGTLASVELLWKPGASVCVIASSGGYPGSYASGLEITGLNEAAHVDAVQVFHSGTALANGKLLTAGGRVLGVTAHAPTLRQALERAYEAIRRIHFEGIYFRRDIGHRALKSGTD</sequence>
<dbReference type="SUPFAM" id="SSF56059">
    <property type="entry name" value="Glutathione synthetase ATP-binding domain-like"/>
    <property type="match status" value="1"/>
</dbReference>
<keyword evidence="5" id="KW-0658">Purine biosynthesis</keyword>
<evidence type="ECO:0000259" key="10">
    <source>
        <dbReference type="PROSITE" id="PS50975"/>
    </source>
</evidence>
<dbReference type="Pfam" id="PF02843">
    <property type="entry name" value="GARS_C"/>
    <property type="match status" value="1"/>
</dbReference>
<dbReference type="FunFam" id="3.90.600.10:FF:000001">
    <property type="entry name" value="Trifunctional purine biosynthetic protein adenosine-3"/>
    <property type="match status" value="1"/>
</dbReference>
<feature type="domain" description="ATP-grasp" evidence="10">
    <location>
        <begin position="107"/>
        <end position="316"/>
    </location>
</feature>
<dbReference type="InterPro" id="IPR020559">
    <property type="entry name" value="PRibGlycinamide_synth_CS"/>
</dbReference>
<keyword evidence="6" id="KW-0067">ATP-binding</keyword>
<accession>E6QK56</accession>
<comment type="similarity">
    <text evidence="7">Belongs to the GARS family.</text>
</comment>
<evidence type="ECO:0000256" key="4">
    <source>
        <dbReference type="ARBA" id="ARBA00022741"/>
    </source>
</evidence>
<dbReference type="Gene3D" id="3.30.1490.20">
    <property type="entry name" value="ATP-grasp fold, A domain"/>
    <property type="match status" value="1"/>
</dbReference>
<evidence type="ECO:0000313" key="11">
    <source>
        <dbReference type="EMBL" id="CBI07623.1"/>
    </source>
</evidence>
<dbReference type="InterPro" id="IPR016185">
    <property type="entry name" value="PreATP-grasp_dom_sf"/>
</dbReference>
<protein>
    <recommendedName>
        <fullName evidence="2">phosphoribosylamine--glycine ligase</fullName>
        <ecNumber evidence="2">6.3.4.13</ecNumber>
    </recommendedName>
    <alternativeName>
        <fullName evidence="8">Glycinamide ribonucleotide synthetase</fullName>
    </alternativeName>
    <alternativeName>
        <fullName evidence="9">Phosphoribosylglycinamide synthetase</fullName>
    </alternativeName>
</protein>
<dbReference type="SMART" id="SM01210">
    <property type="entry name" value="GARS_C"/>
    <property type="match status" value="1"/>
</dbReference>
<dbReference type="PROSITE" id="PS00184">
    <property type="entry name" value="GARS"/>
    <property type="match status" value="1"/>
</dbReference>
<evidence type="ECO:0000256" key="7">
    <source>
        <dbReference type="ARBA" id="ARBA00038345"/>
    </source>
</evidence>
<dbReference type="InterPro" id="IPR011761">
    <property type="entry name" value="ATP-grasp"/>
</dbReference>
<comment type="pathway">
    <text evidence="1">Purine metabolism; IMP biosynthesis via de novo pathway; N(1)-(5-phospho-D-ribosyl)glycinamide from 5-phospho-alpha-D-ribose 1-diphosphate: step 2/2.</text>
</comment>
<comment type="caution">
    <text evidence="11">The sequence shown here is derived from an EMBL/GenBank/DDBJ whole genome shotgun (WGS) entry which is preliminary data.</text>
</comment>